<organism evidence="2 3">
    <name type="scientific">Helicobacter bilis ATCC 43879</name>
    <dbReference type="NCBI Taxonomy" id="613026"/>
    <lineage>
        <taxon>Bacteria</taxon>
        <taxon>Pseudomonadati</taxon>
        <taxon>Campylobacterota</taxon>
        <taxon>Epsilonproteobacteria</taxon>
        <taxon>Campylobacterales</taxon>
        <taxon>Helicobacteraceae</taxon>
        <taxon>Helicobacter</taxon>
    </lineage>
</organism>
<keyword evidence="3" id="KW-1185">Reference proteome</keyword>
<keyword evidence="1" id="KW-1133">Transmembrane helix</keyword>
<feature type="transmembrane region" description="Helical" evidence="1">
    <location>
        <begin position="279"/>
        <end position="300"/>
    </location>
</feature>
<dbReference type="AlphaFoldDB" id="C3XEL4"/>
<dbReference type="EMBL" id="ACDN02000001">
    <property type="protein sequence ID" value="EEO23453.1"/>
    <property type="molecule type" value="Genomic_DNA"/>
</dbReference>
<dbReference type="RefSeq" id="WP_005217365.1">
    <property type="nucleotide sequence ID" value="NZ_KI392032.1"/>
</dbReference>
<accession>C3XEL4</accession>
<evidence type="ECO:0000256" key="1">
    <source>
        <dbReference type="SAM" id="Phobius"/>
    </source>
</evidence>
<dbReference type="OrthoDB" id="5329877at2"/>
<reference evidence="2 3" key="1">
    <citation type="journal article" date="2014" name="Genome Announc.">
        <title>Draft genome sequences of six enterohepatic helicobacter species isolated from humans and one from rhesus macaques.</title>
        <authorList>
            <person name="Shen Z."/>
            <person name="Sheh A."/>
            <person name="Young S.K."/>
            <person name="Abouelliel A."/>
            <person name="Ward D.V."/>
            <person name="Earl A.M."/>
            <person name="Fox J.G."/>
        </authorList>
    </citation>
    <scope>NUCLEOTIDE SEQUENCE [LARGE SCALE GENOMIC DNA]</scope>
    <source>
        <strain evidence="2 3">ATCC 43879</strain>
    </source>
</reference>
<protein>
    <submittedName>
        <fullName evidence="2">Uncharacterized protein</fullName>
    </submittedName>
</protein>
<name>C3XEL4_9HELI</name>
<proteinExistence type="predicted"/>
<dbReference type="HOGENOM" id="CLU_711121_0_0_7"/>
<gene>
    <name evidence="2" type="ORF">HRAG_00510</name>
</gene>
<dbReference type="Proteomes" id="UP000005085">
    <property type="component" value="Unassembled WGS sequence"/>
</dbReference>
<comment type="caution">
    <text evidence="2">The sequence shown here is derived from an EMBL/GenBank/DDBJ whole genome shotgun (WGS) entry which is preliminary data.</text>
</comment>
<sequence>MENLTKEQEKLFNKFVKSVGNEMSIKQMEQIIDLIENNKTNELLNNIANIKAAYNGNDGQMSVLEMVSDIKKSQGDINTIYNKIFDTKDGDTPKSSALAKIQEAKDYATKIESDYRRFYNQKDSQGNIIDEGIVSKLEQACNTIENNKDKIKRFEEFYERVFTNIEADENGNGGRLSLEKYLDTKQKEIELLIKNKTQDLENCLNNYTDKFEKLHKDKNDEIDKLLPGATSAGLSEAYKDENKDHQDNIALWNRIFVISILTFIVIFVLYFYFSFSENFTYISFLKTLPFWVFSGFFTYYSTKQIAEYKRLASEYAYKQRLNQTYKGYETQIKETNNEELKNKLLKIMLDSAEYNPSMTLDKKKGEIPSLNAMEKLIDMLPAETLRKIKDYIEKKLSSG</sequence>
<evidence type="ECO:0000313" key="3">
    <source>
        <dbReference type="Proteomes" id="UP000005085"/>
    </source>
</evidence>
<keyword evidence="1" id="KW-0812">Transmembrane</keyword>
<keyword evidence="1" id="KW-0472">Membrane</keyword>
<evidence type="ECO:0000313" key="2">
    <source>
        <dbReference type="EMBL" id="EEO23453.1"/>
    </source>
</evidence>
<feature type="transmembrane region" description="Helical" evidence="1">
    <location>
        <begin position="251"/>
        <end position="273"/>
    </location>
</feature>